<evidence type="ECO:0000259" key="8">
    <source>
        <dbReference type="PROSITE" id="PS50156"/>
    </source>
</evidence>
<dbReference type="Pfam" id="PF03176">
    <property type="entry name" value="MMPL"/>
    <property type="match status" value="2"/>
</dbReference>
<feature type="transmembrane region" description="Helical" evidence="7">
    <location>
        <begin position="694"/>
        <end position="715"/>
    </location>
</feature>
<evidence type="ECO:0000256" key="2">
    <source>
        <dbReference type="ARBA" id="ARBA00010157"/>
    </source>
</evidence>
<dbReference type="GO" id="GO:0005886">
    <property type="term" value="C:plasma membrane"/>
    <property type="evidence" value="ECO:0007669"/>
    <property type="project" value="UniProtKB-SubCell"/>
</dbReference>
<keyword evidence="4 7" id="KW-0812">Transmembrane</keyword>
<feature type="transmembrane region" description="Helical" evidence="7">
    <location>
        <begin position="590"/>
        <end position="614"/>
    </location>
</feature>
<evidence type="ECO:0000313" key="10">
    <source>
        <dbReference type="Proteomes" id="UP000253908"/>
    </source>
</evidence>
<dbReference type="OrthoDB" id="9782006at2"/>
<dbReference type="KEGG" id="ocn:CUC15_01065"/>
<dbReference type="Gene3D" id="1.20.1640.10">
    <property type="entry name" value="Multidrug efflux transporter AcrB transmembrane domain"/>
    <property type="match status" value="2"/>
</dbReference>
<keyword evidence="3" id="KW-1003">Cell membrane</keyword>
<feature type="transmembrane region" description="Helical" evidence="7">
    <location>
        <begin position="407"/>
        <end position="425"/>
    </location>
</feature>
<dbReference type="Proteomes" id="UP000253908">
    <property type="component" value="Chromosome"/>
</dbReference>
<evidence type="ECO:0000256" key="5">
    <source>
        <dbReference type="ARBA" id="ARBA00022989"/>
    </source>
</evidence>
<feature type="transmembrane region" description="Helical" evidence="7">
    <location>
        <begin position="669"/>
        <end position="688"/>
    </location>
</feature>
<organism evidence="9 10">
    <name type="scientific">Oceanobacillus zhaokaii</name>
    <dbReference type="NCBI Taxonomy" id="2052660"/>
    <lineage>
        <taxon>Bacteria</taxon>
        <taxon>Bacillati</taxon>
        <taxon>Bacillota</taxon>
        <taxon>Bacilli</taxon>
        <taxon>Bacillales</taxon>
        <taxon>Bacillaceae</taxon>
        <taxon>Oceanobacillus</taxon>
    </lineage>
</organism>
<sequence length="750" mass="82540">MRILIKLLKKWGDIVANSKTRWVTIFIWILLIGIFSFIWPQVNDRETSDTQLLPDDTMSVEASKISNKEFSNDAGTPLLLVWHRNEGLRDSDYEMIQTLYKDLDAAPVDKQTFIPPFQDVPVAAMAGSASEDGAALITPVFFNGDASTEELQAALEQLEMKITEQFGSEVLENDIEDASLHVRFSGPVGIQTDAVALFSNADITLLIATVLIVFILLILLYRSPILAIIPLIAVGIAYGIISPLLGFLADKGWIVVDGQAISIMTVLLFGAGTDYCLFLISRYRDELRQEKDKHAALKRAISGTGGAIMMSSMTTVLGLLSLGLAYYASYDRFAIPFSLSIFIMGIAALTLLPAILAILGRFAFIPFIPRPEEMIQEMEKKKGKEMRRPKPSHRFGKKIGAFVTEKPWAIIIVSMILLGALAAFVPKMQFTYALLDSFPEDMASREGYTIIEDHYPPGEIAPVSIIVDTNGEEVSLKEELEEHPYVEVVADPVEGSVTKDIQEWQVTLSIDPYSTEAVESIPELQSIATNALSDTGVSNAEDFVWLGGETATLYDTDQVTSRDQALIIPVLLLIIAILLVVFLRSIVAMVYLLATVIISYASALGLGWIVLHHIFGVAEIQGLIPLYSFVFLVALGIDYNIFLVSSLWSKRKIMPLKQAITESVGETGSVISSAGLILAGTFSVLAVLPLQVLVHFGTIMAIGIMIDTFIVRPLLVPAITTVLGRYAFWPGKLWKLRDDESYKTKSDSKE</sequence>
<reference evidence="10" key="1">
    <citation type="submission" date="2017-11" db="EMBL/GenBank/DDBJ databases">
        <authorList>
            <person name="Zhu W."/>
        </authorList>
    </citation>
    <scope>NUCLEOTIDE SEQUENCE [LARGE SCALE GENOMIC DNA]</scope>
    <source>
        <strain evidence="10">160</strain>
    </source>
</reference>
<dbReference type="PRINTS" id="PR00702">
    <property type="entry name" value="ACRIFLAVINRP"/>
</dbReference>
<evidence type="ECO:0000256" key="1">
    <source>
        <dbReference type="ARBA" id="ARBA00004651"/>
    </source>
</evidence>
<dbReference type="InterPro" id="IPR000731">
    <property type="entry name" value="SSD"/>
</dbReference>
<feature type="transmembrane region" description="Helical" evidence="7">
    <location>
        <begin position="333"/>
        <end position="360"/>
    </location>
</feature>
<comment type="subcellular location">
    <subcellularLocation>
        <location evidence="1">Cell membrane</location>
        <topology evidence="1">Multi-pass membrane protein</topology>
    </subcellularLocation>
</comment>
<dbReference type="PANTHER" id="PTHR33406:SF6">
    <property type="entry name" value="MEMBRANE PROTEIN YDGH-RELATED"/>
    <property type="match status" value="1"/>
</dbReference>
<dbReference type="InterPro" id="IPR004869">
    <property type="entry name" value="MMPL_dom"/>
</dbReference>
<feature type="transmembrane region" description="Helical" evidence="7">
    <location>
        <begin position="565"/>
        <end position="583"/>
    </location>
</feature>
<evidence type="ECO:0000256" key="3">
    <source>
        <dbReference type="ARBA" id="ARBA00022475"/>
    </source>
</evidence>
<keyword evidence="6 7" id="KW-0472">Membrane</keyword>
<gene>
    <name evidence="9" type="ORF">CUC15_01065</name>
</gene>
<keyword evidence="5 7" id="KW-1133">Transmembrane helix</keyword>
<feature type="domain" description="SSD" evidence="8">
    <location>
        <begin position="611"/>
        <end position="721"/>
    </location>
</feature>
<comment type="similarity">
    <text evidence="2">Belongs to the resistance-nodulation-cell division (RND) (TC 2.A.6) family. MmpL subfamily.</text>
</comment>
<proteinExistence type="inferred from homology"/>
<feature type="domain" description="SSD" evidence="8">
    <location>
        <begin position="263"/>
        <end position="358"/>
    </location>
</feature>
<feature type="transmembrane region" description="Helical" evidence="7">
    <location>
        <begin position="301"/>
        <end position="327"/>
    </location>
</feature>
<name>A0A345PCD6_9BACI</name>
<feature type="transmembrane region" description="Helical" evidence="7">
    <location>
        <begin position="203"/>
        <end position="221"/>
    </location>
</feature>
<evidence type="ECO:0000256" key="6">
    <source>
        <dbReference type="ARBA" id="ARBA00023136"/>
    </source>
</evidence>
<feature type="transmembrane region" description="Helical" evidence="7">
    <location>
        <begin position="228"/>
        <end position="248"/>
    </location>
</feature>
<dbReference type="SUPFAM" id="SSF82866">
    <property type="entry name" value="Multidrug efflux transporter AcrB transmembrane domain"/>
    <property type="match status" value="2"/>
</dbReference>
<evidence type="ECO:0000256" key="4">
    <source>
        <dbReference type="ARBA" id="ARBA00022692"/>
    </source>
</evidence>
<dbReference type="InterPro" id="IPR050545">
    <property type="entry name" value="Mycobact_MmpL"/>
</dbReference>
<dbReference type="GO" id="GO:0022857">
    <property type="term" value="F:transmembrane transporter activity"/>
    <property type="evidence" value="ECO:0007669"/>
    <property type="project" value="InterPro"/>
</dbReference>
<dbReference type="PROSITE" id="PS50156">
    <property type="entry name" value="SSD"/>
    <property type="match status" value="2"/>
</dbReference>
<dbReference type="EMBL" id="CP024848">
    <property type="protein sequence ID" value="AXI07666.1"/>
    <property type="molecule type" value="Genomic_DNA"/>
</dbReference>
<feature type="transmembrane region" description="Helical" evidence="7">
    <location>
        <begin position="260"/>
        <end position="280"/>
    </location>
</feature>
<feature type="transmembrane region" description="Helical" evidence="7">
    <location>
        <begin position="21"/>
        <end position="39"/>
    </location>
</feature>
<dbReference type="PANTHER" id="PTHR33406">
    <property type="entry name" value="MEMBRANE PROTEIN MJ1562-RELATED"/>
    <property type="match status" value="1"/>
</dbReference>
<dbReference type="AlphaFoldDB" id="A0A345PCD6"/>
<feature type="transmembrane region" description="Helical" evidence="7">
    <location>
        <begin position="626"/>
        <end position="648"/>
    </location>
</feature>
<protein>
    <recommendedName>
        <fullName evidence="8">SSD domain-containing protein</fullName>
    </recommendedName>
</protein>
<evidence type="ECO:0000313" key="9">
    <source>
        <dbReference type="EMBL" id="AXI07666.1"/>
    </source>
</evidence>
<dbReference type="InterPro" id="IPR001036">
    <property type="entry name" value="Acrflvin-R"/>
</dbReference>
<evidence type="ECO:0000256" key="7">
    <source>
        <dbReference type="SAM" id="Phobius"/>
    </source>
</evidence>
<accession>A0A345PCD6</accession>
<keyword evidence="10" id="KW-1185">Reference proteome</keyword>